<feature type="region of interest" description="Disordered" evidence="1">
    <location>
        <begin position="1"/>
        <end position="21"/>
    </location>
</feature>
<evidence type="ECO:0000313" key="2">
    <source>
        <dbReference type="EMBL" id="KKS84979.1"/>
    </source>
</evidence>
<dbReference type="STRING" id="1618436.UV59_C0012G0072"/>
<dbReference type="EMBL" id="LCFB01000012">
    <property type="protein sequence ID" value="KKS84979.1"/>
    <property type="molecule type" value="Genomic_DNA"/>
</dbReference>
<comment type="caution">
    <text evidence="2">The sequence shown here is derived from an EMBL/GenBank/DDBJ whole genome shotgun (WGS) entry which is preliminary data.</text>
</comment>
<organism evidence="2 3">
    <name type="scientific">Candidatus Gottesmanbacteria bacterium GW2011_GWA1_43_11</name>
    <dbReference type="NCBI Taxonomy" id="1618436"/>
    <lineage>
        <taxon>Bacteria</taxon>
        <taxon>Candidatus Gottesmaniibacteriota</taxon>
    </lineage>
</organism>
<accession>A0A0G1CHM0</accession>
<name>A0A0G1CHM0_9BACT</name>
<dbReference type="Proteomes" id="UP000034543">
    <property type="component" value="Unassembled WGS sequence"/>
</dbReference>
<gene>
    <name evidence="2" type="ORF">UV59_C0012G0072</name>
</gene>
<reference evidence="2 3" key="1">
    <citation type="journal article" date="2015" name="Nature">
        <title>rRNA introns, odd ribosomes, and small enigmatic genomes across a large radiation of phyla.</title>
        <authorList>
            <person name="Brown C.T."/>
            <person name="Hug L.A."/>
            <person name="Thomas B.C."/>
            <person name="Sharon I."/>
            <person name="Castelle C.J."/>
            <person name="Singh A."/>
            <person name="Wilkins M.J."/>
            <person name="Williams K.H."/>
            <person name="Banfield J.F."/>
        </authorList>
    </citation>
    <scope>NUCLEOTIDE SEQUENCE [LARGE SCALE GENOMIC DNA]</scope>
</reference>
<evidence type="ECO:0000256" key="1">
    <source>
        <dbReference type="SAM" id="MobiDB-lite"/>
    </source>
</evidence>
<dbReference type="AlphaFoldDB" id="A0A0G1CHM0"/>
<evidence type="ECO:0000313" key="3">
    <source>
        <dbReference type="Proteomes" id="UP000034543"/>
    </source>
</evidence>
<protein>
    <submittedName>
        <fullName evidence="2">Uncharacterized protein</fullName>
    </submittedName>
</protein>
<proteinExistence type="predicted"/>
<sequence>MEDELPKPPEQPPEPPREPDYKSIEELRAFMERLDEGMFAAAAEEDIKQSFRNRTYQESFDDRIKLSISFANKKVPEEKVEHVFGTVLNGIKSAYEVHLNLVNIQKVTGGNPELLASFKKNAVDKISAKRLVIRDINLIGATDWPNTMGEMKEIWRRPSVKDPRPDVLWSGGGQQLAEMLGEVDKPFDPFIDFPSGTGK</sequence>